<dbReference type="eggNOG" id="COG1169">
    <property type="taxonomic scope" value="Bacteria"/>
</dbReference>
<keyword evidence="3" id="KW-1185">Reference proteome</keyword>
<proteinExistence type="predicted"/>
<dbReference type="InterPro" id="IPR005801">
    <property type="entry name" value="ADC_synthase"/>
</dbReference>
<feature type="domain" description="Chorismate-utilising enzyme C-terminal" evidence="1">
    <location>
        <begin position="2"/>
        <end position="229"/>
    </location>
</feature>
<sequence length="239" mass="26086">MARGELRKAVLSRTVTLPRPAVSDVELFVRLAARYPSAFVSWVHLPGGSRWIGATPETLLDYDGRELSTMALAGTRRAGSPGEWGQKEQDEQQIVADSIVASLAGCGLAPVVGSRFTRQAAQVEHLCTPVSVEGHLDREQLTRVLSALHPTPAVGGYPKEAAKEWIDRVEAHRRRYYGGFLGPIEGEGVRLFVNLRCMEMNKRHVRLYVGGGLTAQSLPASEWSETEAKAQTLLSVLNG</sequence>
<dbReference type="Proteomes" id="UP000018901">
    <property type="component" value="Chromosome"/>
</dbReference>
<dbReference type="KEGG" id="bvs:BARVI_12765"/>
<dbReference type="PANTHER" id="PTHR42839">
    <property type="entry name" value="ISOCHORISMATE SYNTHASE ENTC"/>
    <property type="match status" value="1"/>
</dbReference>
<evidence type="ECO:0000259" key="1">
    <source>
        <dbReference type="Pfam" id="PF00425"/>
    </source>
</evidence>
<reference evidence="2 3" key="1">
    <citation type="submission" date="2013-12" db="EMBL/GenBank/DDBJ databases">
        <authorList>
            <consortium name="DOE Joint Genome Institute"/>
            <person name="Eisen J."/>
            <person name="Huntemann M."/>
            <person name="Han J."/>
            <person name="Chen A."/>
            <person name="Kyrpides N."/>
            <person name="Mavromatis K."/>
            <person name="Markowitz V."/>
            <person name="Palaniappan K."/>
            <person name="Ivanova N."/>
            <person name="Schaumberg A."/>
            <person name="Pati A."/>
            <person name="Liolios K."/>
            <person name="Nordberg H.P."/>
            <person name="Cantor M.N."/>
            <person name="Hua S.X."/>
            <person name="Woyke T."/>
        </authorList>
    </citation>
    <scope>NUCLEOTIDE SEQUENCE [LARGE SCALE GENOMIC DNA]</scope>
    <source>
        <strain evidence="3">DSM 18177</strain>
    </source>
</reference>
<evidence type="ECO:0000313" key="2">
    <source>
        <dbReference type="EMBL" id="AHF13452.1"/>
    </source>
</evidence>
<dbReference type="InterPro" id="IPR015890">
    <property type="entry name" value="Chorismate_C"/>
</dbReference>
<dbReference type="Gene3D" id="3.60.120.10">
    <property type="entry name" value="Anthranilate synthase"/>
    <property type="match status" value="1"/>
</dbReference>
<dbReference type="SUPFAM" id="SSF56322">
    <property type="entry name" value="ADC synthase"/>
    <property type="match status" value="1"/>
</dbReference>
<organism evidence="2 3">
    <name type="scientific">Barnesiella viscericola DSM 18177</name>
    <dbReference type="NCBI Taxonomy" id="880074"/>
    <lineage>
        <taxon>Bacteria</taxon>
        <taxon>Pseudomonadati</taxon>
        <taxon>Bacteroidota</taxon>
        <taxon>Bacteroidia</taxon>
        <taxon>Bacteroidales</taxon>
        <taxon>Barnesiellaceae</taxon>
        <taxon>Barnesiella</taxon>
    </lineage>
</organism>
<dbReference type="HOGENOM" id="CLU_006493_8_1_10"/>
<dbReference type="PANTHER" id="PTHR42839:SF2">
    <property type="entry name" value="ISOCHORISMATE SYNTHASE ENTC"/>
    <property type="match status" value="1"/>
</dbReference>
<dbReference type="Pfam" id="PF00425">
    <property type="entry name" value="Chorismate_bind"/>
    <property type="match status" value="1"/>
</dbReference>
<dbReference type="AlphaFoldDB" id="W0ERQ2"/>
<dbReference type="STRING" id="880074.BARVI_12765"/>
<accession>W0ERQ2</accession>
<dbReference type="EMBL" id="CP007034">
    <property type="protein sequence ID" value="AHF13452.1"/>
    <property type="molecule type" value="Genomic_DNA"/>
</dbReference>
<name>W0ERQ2_9BACT</name>
<protein>
    <submittedName>
        <fullName evidence="2">Isochorismate synthase</fullName>
    </submittedName>
</protein>
<evidence type="ECO:0000313" key="3">
    <source>
        <dbReference type="Proteomes" id="UP000018901"/>
    </source>
</evidence>
<gene>
    <name evidence="2" type="ORF">BARVI_12765</name>
</gene>